<proteinExistence type="predicted"/>
<organism evidence="1 2">
    <name type="scientific">Pyricularia oryzae</name>
    <name type="common">Rice blast fungus</name>
    <name type="synonym">Magnaporthe oryzae</name>
    <dbReference type="NCBI Taxonomy" id="318829"/>
    <lineage>
        <taxon>Eukaryota</taxon>
        <taxon>Fungi</taxon>
        <taxon>Dikarya</taxon>
        <taxon>Ascomycota</taxon>
        <taxon>Pezizomycotina</taxon>
        <taxon>Sordariomycetes</taxon>
        <taxon>Sordariomycetidae</taxon>
        <taxon>Magnaporthales</taxon>
        <taxon>Pyriculariaceae</taxon>
        <taxon>Pyricularia</taxon>
    </lineage>
</organism>
<dbReference type="AlphaFoldDB" id="A0A4P7NT71"/>
<sequence length="32" mass="3535">MTGRTPPFAVLCPGRSDLWLEGVFVRSPRSAM</sequence>
<name>A0A4P7NT71_PYROR</name>
<accession>A0A4P7NT71</accession>
<reference evidence="1 2" key="1">
    <citation type="journal article" date="2019" name="Mol. Biol. Evol.">
        <title>Blast fungal genomes show frequent chromosomal changes, gene gains and losses, and effector gene turnover.</title>
        <authorList>
            <person name="Gomez Luciano L.B."/>
            <person name="Jason Tsai I."/>
            <person name="Chuma I."/>
            <person name="Tosa Y."/>
            <person name="Chen Y.H."/>
            <person name="Li J.Y."/>
            <person name="Li M.Y."/>
            <person name="Jade Lu M.Y."/>
            <person name="Nakayashiki H."/>
            <person name="Li W.H."/>
        </authorList>
    </citation>
    <scope>NUCLEOTIDE SEQUENCE [LARGE SCALE GENOMIC DNA]</scope>
    <source>
        <strain evidence="1">MZ5-1-6</strain>
    </source>
</reference>
<dbReference type="Proteomes" id="UP000294847">
    <property type="component" value="Chromosome 7"/>
</dbReference>
<evidence type="ECO:0000313" key="1">
    <source>
        <dbReference type="EMBL" id="QBZ65613.1"/>
    </source>
</evidence>
<evidence type="ECO:0000313" key="2">
    <source>
        <dbReference type="Proteomes" id="UP000294847"/>
    </source>
</evidence>
<protein>
    <submittedName>
        <fullName evidence="1">Uncharacterized protein</fullName>
    </submittedName>
</protein>
<gene>
    <name evidence="1" type="ORF">PoMZ_12575</name>
</gene>
<dbReference type="EMBL" id="CP034210">
    <property type="protein sequence ID" value="QBZ65613.1"/>
    <property type="molecule type" value="Genomic_DNA"/>
</dbReference>